<dbReference type="RefSeq" id="XP_058332706.1">
    <property type="nucleotide sequence ID" value="XM_058473703.1"/>
</dbReference>
<dbReference type="AlphaFoldDB" id="A0A9W9PBC9"/>
<name>A0A9W9PBC9_9EURO</name>
<organism evidence="1 2">
    <name type="scientific">Penicillium chermesinum</name>
    <dbReference type="NCBI Taxonomy" id="63820"/>
    <lineage>
        <taxon>Eukaryota</taxon>
        <taxon>Fungi</taxon>
        <taxon>Dikarya</taxon>
        <taxon>Ascomycota</taxon>
        <taxon>Pezizomycotina</taxon>
        <taxon>Eurotiomycetes</taxon>
        <taxon>Eurotiomycetidae</taxon>
        <taxon>Eurotiales</taxon>
        <taxon>Aspergillaceae</taxon>
        <taxon>Penicillium</taxon>
    </lineage>
</organism>
<reference evidence="1" key="2">
    <citation type="journal article" date="2023" name="IMA Fungus">
        <title>Comparative genomic study of the Penicillium genus elucidates a diverse pangenome and 15 lateral gene transfer events.</title>
        <authorList>
            <person name="Petersen C."/>
            <person name="Sorensen T."/>
            <person name="Nielsen M.R."/>
            <person name="Sondergaard T.E."/>
            <person name="Sorensen J.L."/>
            <person name="Fitzpatrick D.A."/>
            <person name="Frisvad J.C."/>
            <person name="Nielsen K.L."/>
        </authorList>
    </citation>
    <scope>NUCLEOTIDE SEQUENCE</scope>
    <source>
        <strain evidence="1">IBT 19713</strain>
    </source>
</reference>
<keyword evidence="2" id="KW-1185">Reference proteome</keyword>
<sequence length="78" mass="8502">MIKDLIHESAYNLYDATPGPVEAERLLKSRFLNGFHVPLAHDISLGGDKFKELNHSGGADTSEPEVLPALRYLAAPDA</sequence>
<proteinExistence type="predicted"/>
<dbReference type="Proteomes" id="UP001150941">
    <property type="component" value="Unassembled WGS sequence"/>
</dbReference>
<protein>
    <submittedName>
        <fullName evidence="1">Uncharacterized protein</fullName>
    </submittedName>
</protein>
<reference evidence="1" key="1">
    <citation type="submission" date="2022-11" db="EMBL/GenBank/DDBJ databases">
        <authorList>
            <person name="Petersen C."/>
        </authorList>
    </citation>
    <scope>NUCLEOTIDE SEQUENCE</scope>
    <source>
        <strain evidence="1">IBT 19713</strain>
    </source>
</reference>
<dbReference type="GeneID" id="83201006"/>
<dbReference type="EMBL" id="JAPQKS010000003">
    <property type="protein sequence ID" value="KAJ5239787.1"/>
    <property type="molecule type" value="Genomic_DNA"/>
</dbReference>
<gene>
    <name evidence="1" type="ORF">N7468_004406</name>
</gene>
<evidence type="ECO:0000313" key="2">
    <source>
        <dbReference type="Proteomes" id="UP001150941"/>
    </source>
</evidence>
<evidence type="ECO:0000313" key="1">
    <source>
        <dbReference type="EMBL" id="KAJ5239787.1"/>
    </source>
</evidence>
<comment type="caution">
    <text evidence="1">The sequence shown here is derived from an EMBL/GenBank/DDBJ whole genome shotgun (WGS) entry which is preliminary data.</text>
</comment>
<accession>A0A9W9PBC9</accession>